<feature type="domain" description="Transthyretin/hydroxyisourate hydrolase" evidence="8">
    <location>
        <begin position="4"/>
        <end position="112"/>
    </location>
</feature>
<keyword evidence="6 7" id="KW-0378">Hydrolase</keyword>
<evidence type="ECO:0000313" key="9">
    <source>
        <dbReference type="EMBL" id="GGJ38995.1"/>
    </source>
</evidence>
<organism evidence="9 10">
    <name type="scientific">Deinococcus roseus</name>
    <dbReference type="NCBI Taxonomy" id="392414"/>
    <lineage>
        <taxon>Bacteria</taxon>
        <taxon>Thermotogati</taxon>
        <taxon>Deinococcota</taxon>
        <taxon>Deinococci</taxon>
        <taxon>Deinococcales</taxon>
        <taxon>Deinococcaceae</taxon>
        <taxon>Deinococcus</taxon>
    </lineage>
</organism>
<comment type="caution">
    <text evidence="9">The sequence shown here is derived from an EMBL/GenBank/DDBJ whole genome shotgun (WGS) entry which is preliminary data.</text>
</comment>
<dbReference type="InterPro" id="IPR014306">
    <property type="entry name" value="Hydroxyisourate_hydrolase"/>
</dbReference>
<dbReference type="PRINTS" id="PR00189">
    <property type="entry name" value="TRNSTHYRETIN"/>
</dbReference>
<evidence type="ECO:0000256" key="1">
    <source>
        <dbReference type="ARBA" id="ARBA00001043"/>
    </source>
</evidence>
<dbReference type="RefSeq" id="WP_189003154.1">
    <property type="nucleotide sequence ID" value="NZ_BMOD01000009.1"/>
</dbReference>
<dbReference type="EMBL" id="BMOD01000009">
    <property type="protein sequence ID" value="GGJ38995.1"/>
    <property type="molecule type" value="Genomic_DNA"/>
</dbReference>
<reference evidence="10" key="1">
    <citation type="journal article" date="2019" name="Int. J. Syst. Evol. Microbiol.">
        <title>The Global Catalogue of Microorganisms (GCM) 10K type strain sequencing project: providing services to taxonomists for standard genome sequencing and annotation.</title>
        <authorList>
            <consortium name="The Broad Institute Genomics Platform"/>
            <consortium name="The Broad Institute Genome Sequencing Center for Infectious Disease"/>
            <person name="Wu L."/>
            <person name="Ma J."/>
        </authorList>
    </citation>
    <scope>NUCLEOTIDE SEQUENCE [LARGE SCALE GENOMIC DNA]</scope>
    <source>
        <strain evidence="10">JCM 14370</strain>
    </source>
</reference>
<dbReference type="GO" id="GO:0016787">
    <property type="term" value="F:hydrolase activity"/>
    <property type="evidence" value="ECO:0007669"/>
    <property type="project" value="UniProtKB-KW"/>
</dbReference>
<gene>
    <name evidence="9" type="ORF">GCM10008938_26290</name>
</gene>
<protein>
    <recommendedName>
        <fullName evidence="7">5-hydroxyisourate hydrolase</fullName>
        <shortName evidence="7">HIU hydrolase</shortName>
        <shortName evidence="7">HIUHase</shortName>
        <ecNumber evidence="7">3.5.2.17</ecNumber>
    </recommendedName>
</protein>
<dbReference type="PANTHER" id="PTHR10395">
    <property type="entry name" value="URICASE AND TRANSTHYRETIN-RELATED"/>
    <property type="match status" value="1"/>
</dbReference>
<dbReference type="EC" id="3.5.2.17" evidence="7"/>
<evidence type="ECO:0000256" key="7">
    <source>
        <dbReference type="RuleBase" id="RU361270"/>
    </source>
</evidence>
<dbReference type="Gene3D" id="2.60.40.180">
    <property type="entry name" value="Transthyretin/hydroxyisourate hydrolase domain"/>
    <property type="match status" value="1"/>
</dbReference>
<comment type="similarity">
    <text evidence="3 7">Belongs to the transthyretin family. 5-hydroxyisourate hydrolase subfamily.</text>
</comment>
<dbReference type="PANTHER" id="PTHR10395:SF7">
    <property type="entry name" value="5-HYDROXYISOURATE HYDROLASE"/>
    <property type="match status" value="1"/>
</dbReference>
<dbReference type="CDD" id="cd05822">
    <property type="entry name" value="TLP_HIUase"/>
    <property type="match status" value="1"/>
</dbReference>
<dbReference type="InterPro" id="IPR000895">
    <property type="entry name" value="Transthyretin/HIU_hydrolase"/>
</dbReference>
<dbReference type="SUPFAM" id="SSF49472">
    <property type="entry name" value="Transthyretin (synonym: prealbumin)"/>
    <property type="match status" value="1"/>
</dbReference>
<evidence type="ECO:0000256" key="6">
    <source>
        <dbReference type="ARBA" id="ARBA00022801"/>
    </source>
</evidence>
<comment type="function">
    <text evidence="2">Catalyzes the hydrolysis of 5-hydroxyisourate (HIU) to 2-oxo-4-hydroxy-4-carboxy-5-ureidoimidazoline (OHCU).</text>
</comment>
<sequence>MAGLTTHVLDLTLGVPAENLVLRLYRWAEHRELIKEVSTNADGRTSEPLLAPEELTLGSYELEFDVLEYHNAAGITGGFLTVVPIRFHVTDLSRHYHVPLMLSAFGYSTYRGS</sequence>
<comment type="subunit">
    <text evidence="4 7">Homotetramer.</text>
</comment>
<evidence type="ECO:0000256" key="4">
    <source>
        <dbReference type="ARBA" id="ARBA00011881"/>
    </source>
</evidence>
<evidence type="ECO:0000256" key="2">
    <source>
        <dbReference type="ARBA" id="ARBA00002704"/>
    </source>
</evidence>
<dbReference type="NCBIfam" id="TIGR02962">
    <property type="entry name" value="hdxy_isourate"/>
    <property type="match status" value="1"/>
</dbReference>
<dbReference type="Pfam" id="PF00576">
    <property type="entry name" value="Transthyretin"/>
    <property type="match status" value="1"/>
</dbReference>
<comment type="catalytic activity">
    <reaction evidence="1 7">
        <text>5-hydroxyisourate + H2O = 5-hydroxy-2-oxo-4-ureido-2,5-dihydro-1H-imidazole-5-carboxylate + H(+)</text>
        <dbReference type="Rhea" id="RHEA:23736"/>
        <dbReference type="ChEBI" id="CHEBI:15377"/>
        <dbReference type="ChEBI" id="CHEBI:15378"/>
        <dbReference type="ChEBI" id="CHEBI:18072"/>
        <dbReference type="ChEBI" id="CHEBI:58639"/>
        <dbReference type="EC" id="3.5.2.17"/>
    </reaction>
</comment>
<evidence type="ECO:0000256" key="5">
    <source>
        <dbReference type="ARBA" id="ARBA00022631"/>
    </source>
</evidence>
<dbReference type="Proteomes" id="UP000632222">
    <property type="component" value="Unassembled WGS sequence"/>
</dbReference>
<evidence type="ECO:0000313" key="10">
    <source>
        <dbReference type="Proteomes" id="UP000632222"/>
    </source>
</evidence>
<name>A0ABQ2D0G4_9DEIO</name>
<dbReference type="InterPro" id="IPR023416">
    <property type="entry name" value="Transthyretin/HIU_hydrolase_d"/>
</dbReference>
<keyword evidence="5 7" id="KW-0659">Purine metabolism</keyword>
<keyword evidence="10" id="KW-1185">Reference proteome</keyword>
<accession>A0ABQ2D0G4</accession>
<proteinExistence type="inferred from homology"/>
<dbReference type="InterPro" id="IPR036817">
    <property type="entry name" value="Transthyretin/HIU_hydrolase_sf"/>
</dbReference>
<evidence type="ECO:0000259" key="8">
    <source>
        <dbReference type="Pfam" id="PF00576"/>
    </source>
</evidence>
<evidence type="ECO:0000256" key="3">
    <source>
        <dbReference type="ARBA" id="ARBA00009850"/>
    </source>
</evidence>